<dbReference type="Proteomes" id="UP001474421">
    <property type="component" value="Unassembled WGS sequence"/>
</dbReference>
<dbReference type="PROSITE" id="PS50088">
    <property type="entry name" value="ANK_REPEAT"/>
    <property type="match status" value="2"/>
</dbReference>
<comment type="caution">
    <text evidence="3">The sequence shown here is derived from an EMBL/GenBank/DDBJ whole genome shotgun (WGS) entry which is preliminary data.</text>
</comment>
<sequence length="434" mass="49019">MNESITSADNNNTDEEGKDFADSFNQLELLETHRHLIPRGTQSLWSGDSDEEDQEEKTEEWYQAQEKKLANSPDKLLLWAAEKNRLSTVQKLLSQNLVSINVQDEDQYTPLHRAAYNGHMEVVRELIAHGADVHALTVDSWTPLHSACKWNNTKIASFLLQHGANVNAQTNGLLTPLHLAAGNRESKETLELLLMNRYLKPNLRNNLEETAYDIARRTDKYHYLFEIVEHCTNSAAGLRSPLTRGQGVSLLAPPSIQPHRSAGCAGESAGFIFFSLPPLPPSPLPLQQQPPPQQQQQPWAPMATSLRVPLAWARLAGASRSSRRGRDMRASTGEPLEPKAGDSGSRIYGESNDGGQTWKKFVYVEPPRRVREVLEEELYFQRDECRIRHPSEVALERIWSLKRNFPVGGFNPASQNQSCFLSQPYYSRHAVIRR</sequence>
<gene>
    <name evidence="3" type="ORF">NXF25_010856</name>
</gene>
<protein>
    <submittedName>
        <fullName evidence="3">Ankyrin repeat domain-containing protein 49</fullName>
    </submittedName>
</protein>
<feature type="compositionally biased region" description="Polar residues" evidence="2">
    <location>
        <begin position="1"/>
        <end position="11"/>
    </location>
</feature>
<dbReference type="SMART" id="SM00248">
    <property type="entry name" value="ANK"/>
    <property type="match status" value="4"/>
</dbReference>
<organism evidence="3 4">
    <name type="scientific">Crotalus adamanteus</name>
    <name type="common">Eastern diamondback rattlesnake</name>
    <dbReference type="NCBI Taxonomy" id="8729"/>
    <lineage>
        <taxon>Eukaryota</taxon>
        <taxon>Metazoa</taxon>
        <taxon>Chordata</taxon>
        <taxon>Craniata</taxon>
        <taxon>Vertebrata</taxon>
        <taxon>Euteleostomi</taxon>
        <taxon>Lepidosauria</taxon>
        <taxon>Squamata</taxon>
        <taxon>Bifurcata</taxon>
        <taxon>Unidentata</taxon>
        <taxon>Episquamata</taxon>
        <taxon>Toxicofera</taxon>
        <taxon>Serpentes</taxon>
        <taxon>Colubroidea</taxon>
        <taxon>Viperidae</taxon>
        <taxon>Crotalinae</taxon>
        <taxon>Crotalus</taxon>
    </lineage>
</organism>
<name>A0AAW1BK26_CROAD</name>
<evidence type="ECO:0000313" key="3">
    <source>
        <dbReference type="EMBL" id="KAK9402500.1"/>
    </source>
</evidence>
<dbReference type="InterPro" id="IPR036770">
    <property type="entry name" value="Ankyrin_rpt-contain_sf"/>
</dbReference>
<proteinExistence type="predicted"/>
<accession>A0AAW1BK26</accession>
<feature type="region of interest" description="Disordered" evidence="2">
    <location>
        <begin position="282"/>
        <end position="301"/>
    </location>
</feature>
<evidence type="ECO:0000313" key="4">
    <source>
        <dbReference type="Proteomes" id="UP001474421"/>
    </source>
</evidence>
<dbReference type="AlphaFoldDB" id="A0AAW1BK26"/>
<dbReference type="EMBL" id="JAOTOJ010000004">
    <property type="protein sequence ID" value="KAK9402500.1"/>
    <property type="molecule type" value="Genomic_DNA"/>
</dbReference>
<dbReference type="Gene3D" id="1.25.40.20">
    <property type="entry name" value="Ankyrin repeat-containing domain"/>
    <property type="match status" value="1"/>
</dbReference>
<dbReference type="FunFam" id="1.25.40.20:FF:000437">
    <property type="entry name" value="Lethal (2) 35Be"/>
    <property type="match status" value="1"/>
</dbReference>
<dbReference type="SUPFAM" id="SSF48403">
    <property type="entry name" value="Ankyrin repeat"/>
    <property type="match status" value="1"/>
</dbReference>
<dbReference type="PROSITE" id="PS50297">
    <property type="entry name" value="ANK_REP_REGION"/>
    <property type="match status" value="2"/>
</dbReference>
<feature type="compositionally biased region" description="Pro residues" evidence="2">
    <location>
        <begin position="282"/>
        <end position="293"/>
    </location>
</feature>
<feature type="region of interest" description="Disordered" evidence="2">
    <location>
        <begin position="319"/>
        <end position="351"/>
    </location>
</feature>
<feature type="repeat" description="ANK" evidence="1">
    <location>
        <begin position="139"/>
        <end position="171"/>
    </location>
</feature>
<dbReference type="PRINTS" id="PR01415">
    <property type="entry name" value="ANKYRIN"/>
</dbReference>
<feature type="repeat" description="ANK" evidence="1">
    <location>
        <begin position="106"/>
        <end position="138"/>
    </location>
</feature>
<evidence type="ECO:0000256" key="2">
    <source>
        <dbReference type="SAM" id="MobiDB-lite"/>
    </source>
</evidence>
<evidence type="ECO:0000256" key="1">
    <source>
        <dbReference type="PROSITE-ProRule" id="PRU00023"/>
    </source>
</evidence>
<keyword evidence="4" id="KW-1185">Reference proteome</keyword>
<dbReference type="Pfam" id="PF00023">
    <property type="entry name" value="Ank"/>
    <property type="match status" value="1"/>
</dbReference>
<dbReference type="PANTHER" id="PTHR38326:SF1">
    <property type="entry name" value="CHROMOSOME 11 OPEN READING FRAME 97"/>
    <property type="match status" value="1"/>
</dbReference>
<reference evidence="3 4" key="1">
    <citation type="journal article" date="2024" name="Proc. Natl. Acad. Sci. U.S.A.">
        <title>The genetic regulatory architecture and epigenomic basis for age-related changes in rattlesnake venom.</title>
        <authorList>
            <person name="Hogan M.P."/>
            <person name="Holding M.L."/>
            <person name="Nystrom G.S."/>
            <person name="Colston T.J."/>
            <person name="Bartlett D.A."/>
            <person name="Mason A.J."/>
            <person name="Ellsworth S.A."/>
            <person name="Rautsaw R.M."/>
            <person name="Lawrence K.C."/>
            <person name="Strickland J.L."/>
            <person name="He B."/>
            <person name="Fraser P."/>
            <person name="Margres M.J."/>
            <person name="Gilbert D.M."/>
            <person name="Gibbs H.L."/>
            <person name="Parkinson C.L."/>
            <person name="Rokyta D.R."/>
        </authorList>
    </citation>
    <scope>NUCLEOTIDE SEQUENCE [LARGE SCALE GENOMIC DNA]</scope>
    <source>
        <strain evidence="3">DRR0105</strain>
    </source>
</reference>
<dbReference type="InterPro" id="IPR002110">
    <property type="entry name" value="Ankyrin_rpt"/>
</dbReference>
<feature type="region of interest" description="Disordered" evidence="2">
    <location>
        <begin position="1"/>
        <end position="23"/>
    </location>
</feature>
<dbReference type="Pfam" id="PF12796">
    <property type="entry name" value="Ank_2"/>
    <property type="match status" value="1"/>
</dbReference>
<dbReference type="GO" id="GO:0097546">
    <property type="term" value="C:ciliary base"/>
    <property type="evidence" value="ECO:0007669"/>
    <property type="project" value="TreeGrafter"/>
</dbReference>
<dbReference type="PANTHER" id="PTHR38326">
    <property type="entry name" value="CHROMOSOME 11 OPEN READING FRAME 97"/>
    <property type="match status" value="1"/>
</dbReference>
<dbReference type="InterPro" id="IPR040429">
    <property type="entry name" value="C11orf97-like"/>
</dbReference>
<keyword evidence="1" id="KW-0040">ANK repeat</keyword>